<dbReference type="InterPro" id="IPR001633">
    <property type="entry name" value="EAL_dom"/>
</dbReference>
<dbReference type="SMART" id="SM00052">
    <property type="entry name" value="EAL"/>
    <property type="match status" value="1"/>
</dbReference>
<name>A0A370KK68_9HYPH</name>
<dbReference type="Gene3D" id="3.30.450.20">
    <property type="entry name" value="PAS domain"/>
    <property type="match status" value="1"/>
</dbReference>
<dbReference type="PROSITE" id="PS50113">
    <property type="entry name" value="PAC"/>
    <property type="match status" value="1"/>
</dbReference>
<feature type="domain" description="GGDEF" evidence="3">
    <location>
        <begin position="276"/>
        <end position="407"/>
    </location>
</feature>
<dbReference type="Pfam" id="PF00563">
    <property type="entry name" value="EAL"/>
    <property type="match status" value="1"/>
</dbReference>
<dbReference type="InterPro" id="IPR043128">
    <property type="entry name" value="Rev_trsase/Diguanyl_cyclase"/>
</dbReference>
<dbReference type="InterPro" id="IPR035919">
    <property type="entry name" value="EAL_sf"/>
</dbReference>
<dbReference type="EMBL" id="NAAC01000031">
    <property type="protein sequence ID" value="RDJ05855.1"/>
    <property type="molecule type" value="Genomic_DNA"/>
</dbReference>
<evidence type="ECO:0000259" key="3">
    <source>
        <dbReference type="PROSITE" id="PS50887"/>
    </source>
</evidence>
<evidence type="ECO:0000259" key="1">
    <source>
        <dbReference type="PROSITE" id="PS50113"/>
    </source>
</evidence>
<feature type="domain" description="PAC" evidence="1">
    <location>
        <begin position="87"/>
        <end position="140"/>
    </location>
</feature>
<dbReference type="PANTHER" id="PTHR44757">
    <property type="entry name" value="DIGUANYLATE CYCLASE DGCP"/>
    <property type="match status" value="1"/>
</dbReference>
<feature type="domain" description="EAL" evidence="2">
    <location>
        <begin position="416"/>
        <end position="670"/>
    </location>
</feature>
<dbReference type="Gene3D" id="3.20.20.450">
    <property type="entry name" value="EAL domain"/>
    <property type="match status" value="1"/>
</dbReference>
<dbReference type="NCBIfam" id="TIGR00254">
    <property type="entry name" value="GGDEF"/>
    <property type="match status" value="1"/>
</dbReference>
<accession>A0A370KK68</accession>
<dbReference type="SUPFAM" id="SSF141868">
    <property type="entry name" value="EAL domain-like"/>
    <property type="match status" value="1"/>
</dbReference>
<dbReference type="CDD" id="cd01948">
    <property type="entry name" value="EAL"/>
    <property type="match status" value="1"/>
</dbReference>
<dbReference type="SUPFAM" id="SSF55073">
    <property type="entry name" value="Nucleotide cyclase"/>
    <property type="match status" value="1"/>
</dbReference>
<dbReference type="PANTHER" id="PTHR44757:SF2">
    <property type="entry name" value="BIOFILM ARCHITECTURE MAINTENANCE PROTEIN MBAA"/>
    <property type="match status" value="1"/>
</dbReference>
<dbReference type="InterPro" id="IPR000160">
    <property type="entry name" value="GGDEF_dom"/>
</dbReference>
<dbReference type="SMART" id="SM00091">
    <property type="entry name" value="PAS"/>
    <property type="match status" value="1"/>
</dbReference>
<dbReference type="Gene3D" id="3.30.70.270">
    <property type="match status" value="1"/>
</dbReference>
<proteinExistence type="predicted"/>
<gene>
    <name evidence="4" type="ORF">B5K06_24670</name>
</gene>
<dbReference type="AlphaFoldDB" id="A0A370KK68"/>
<dbReference type="InterPro" id="IPR013656">
    <property type="entry name" value="PAS_4"/>
</dbReference>
<dbReference type="SUPFAM" id="SSF55785">
    <property type="entry name" value="PYP-like sensor domain (PAS domain)"/>
    <property type="match status" value="1"/>
</dbReference>
<reference evidence="4 5" key="1">
    <citation type="submission" date="2017-03" db="EMBL/GenBank/DDBJ databases">
        <title>Genome analysis of Rhizobial strains effectives or ineffectives for nitrogen fixation isolated from bean seeds.</title>
        <authorList>
            <person name="Peralta H."/>
            <person name="Aguilar-Vera A."/>
            <person name="Mora Y."/>
            <person name="Vargas-Lagunas C."/>
            <person name="Girard L."/>
            <person name="Mora J."/>
        </authorList>
    </citation>
    <scope>NUCLEOTIDE SEQUENCE [LARGE SCALE GENOMIC DNA]</scope>
    <source>
        <strain evidence="4 5">CCGM3</strain>
    </source>
</reference>
<dbReference type="CDD" id="cd00130">
    <property type="entry name" value="PAS"/>
    <property type="match status" value="1"/>
</dbReference>
<dbReference type="FunFam" id="3.20.20.450:FF:000001">
    <property type="entry name" value="Cyclic di-GMP phosphodiesterase yahA"/>
    <property type="match status" value="1"/>
</dbReference>
<dbReference type="NCBIfam" id="TIGR00229">
    <property type="entry name" value="sensory_box"/>
    <property type="match status" value="1"/>
</dbReference>
<dbReference type="Pfam" id="PF08448">
    <property type="entry name" value="PAS_4"/>
    <property type="match status" value="1"/>
</dbReference>
<dbReference type="InterPro" id="IPR052155">
    <property type="entry name" value="Biofilm_reg_signaling"/>
</dbReference>
<sequence>MPDKGEPTRASTCAERHEWLEAMINHVPDFIYAKDLAGRFVFANRAVVHNNGFSGVDEIVGLTDYDIHPSTFAQEIDEIERQVMTTGRANLGVEEPRLKGDGWLMMSRVPLRDRDGNVIGVVGASRDITSRKRAEELMKAQTRLLHDVARGVDIQPLLTDLAIMLRSVLPSRTAQISLHGDRQAVLSPGALEFPIAARDGEQHGVLAVSQAADDDTGVPEFLTTVAQMVGIAIDRNRDVERIAHLAEHDTLTDLPNRSLLDRTLQALLLNSEASGSGIAVAFLDLDNFKLVNDSLGHAAGDELLKVVANRIVREVDGAGLVSRIGGDEFILVLEQTKDVFTDRLERVRAAIATPITVCGTDLRITASIGVACSEKHGETSSQLCANADLALYKVKESGRNGIRMFTPAMAAEVRNKLERIDDLRRAIESDEFVVHYQTQRDAALGTIIGVEALVRWNHPIRGLLAPSEFVPLAEETGLIVAVGEIVLNKACRQAKDWQKRGVAAVRVAVNVSTRQFLEPSLTAQVRQALSDADLDPEWLELEVTESLIMKDVDGAIARMHELKALGVSLSIDDFGTGYSSLSMLKRFPLSRLKIDRSFIADIPNDSGDMAITNAIVSLAKLLGLEVVAEGVETEEQARFLKDTGCELFQGFLFARPLPPADVERLLLVRPD</sequence>
<protein>
    <submittedName>
        <fullName evidence="4">GGDEF domain-containing protein</fullName>
    </submittedName>
</protein>
<evidence type="ECO:0000259" key="2">
    <source>
        <dbReference type="PROSITE" id="PS50883"/>
    </source>
</evidence>
<dbReference type="InterPro" id="IPR000014">
    <property type="entry name" value="PAS"/>
</dbReference>
<evidence type="ECO:0000313" key="5">
    <source>
        <dbReference type="Proteomes" id="UP000254939"/>
    </source>
</evidence>
<organism evidence="4 5">
    <name type="scientific">Rhizobium grahamii</name>
    <dbReference type="NCBI Taxonomy" id="1120045"/>
    <lineage>
        <taxon>Bacteria</taxon>
        <taxon>Pseudomonadati</taxon>
        <taxon>Pseudomonadota</taxon>
        <taxon>Alphaproteobacteria</taxon>
        <taxon>Hyphomicrobiales</taxon>
        <taxon>Rhizobiaceae</taxon>
        <taxon>Rhizobium/Agrobacterium group</taxon>
        <taxon>Rhizobium</taxon>
    </lineage>
</organism>
<comment type="caution">
    <text evidence="4">The sequence shown here is derived from an EMBL/GenBank/DDBJ whole genome shotgun (WGS) entry which is preliminary data.</text>
</comment>
<dbReference type="Proteomes" id="UP000254939">
    <property type="component" value="Unassembled WGS sequence"/>
</dbReference>
<dbReference type="InterPro" id="IPR000700">
    <property type="entry name" value="PAS-assoc_C"/>
</dbReference>
<dbReference type="PROSITE" id="PS50887">
    <property type="entry name" value="GGDEF"/>
    <property type="match status" value="1"/>
</dbReference>
<dbReference type="InterPro" id="IPR029787">
    <property type="entry name" value="Nucleotide_cyclase"/>
</dbReference>
<dbReference type="CDD" id="cd01949">
    <property type="entry name" value="GGDEF"/>
    <property type="match status" value="1"/>
</dbReference>
<evidence type="ECO:0000313" key="4">
    <source>
        <dbReference type="EMBL" id="RDJ05855.1"/>
    </source>
</evidence>
<dbReference type="PROSITE" id="PS50883">
    <property type="entry name" value="EAL"/>
    <property type="match status" value="1"/>
</dbReference>
<dbReference type="InterPro" id="IPR035965">
    <property type="entry name" value="PAS-like_dom_sf"/>
</dbReference>
<dbReference type="Pfam" id="PF00990">
    <property type="entry name" value="GGDEF"/>
    <property type="match status" value="1"/>
</dbReference>
<dbReference type="SMART" id="SM00267">
    <property type="entry name" value="GGDEF"/>
    <property type="match status" value="1"/>
</dbReference>